<gene>
    <name evidence="2" type="ORF">IDM40_26945</name>
</gene>
<reference evidence="2 3" key="1">
    <citation type="submission" date="2020-09" db="EMBL/GenBank/DDBJ databases">
        <title>Diversity and distribution of actinomycetes associated with coral in the coast of Hainan.</title>
        <authorList>
            <person name="Li F."/>
        </authorList>
    </citation>
    <scope>NUCLEOTIDE SEQUENCE [LARGE SCALE GENOMIC DNA]</scope>
    <source>
        <strain evidence="2 3">HNM0947</strain>
    </source>
</reference>
<feature type="transmembrane region" description="Helical" evidence="1">
    <location>
        <begin position="36"/>
        <end position="59"/>
    </location>
</feature>
<dbReference type="Proteomes" id="UP000806528">
    <property type="component" value="Unassembled WGS sequence"/>
</dbReference>
<keyword evidence="1" id="KW-1133">Transmembrane helix</keyword>
<evidence type="ECO:0000313" key="3">
    <source>
        <dbReference type="Proteomes" id="UP000806528"/>
    </source>
</evidence>
<dbReference type="RefSeq" id="WP_193124894.1">
    <property type="nucleotide sequence ID" value="NZ_JADBGI010000040.1"/>
</dbReference>
<comment type="caution">
    <text evidence="2">The sequence shown here is derived from an EMBL/GenBank/DDBJ whole genome shotgun (WGS) entry which is preliminary data.</text>
</comment>
<dbReference type="EMBL" id="JADBGI010000040">
    <property type="protein sequence ID" value="MBE3002310.1"/>
    <property type="molecule type" value="Genomic_DNA"/>
</dbReference>
<keyword evidence="1" id="KW-0472">Membrane</keyword>
<keyword evidence="3" id="KW-1185">Reference proteome</keyword>
<name>A0ABR9PEN3_9ACTN</name>
<accession>A0ABR9PEN3</accession>
<feature type="transmembrane region" description="Helical" evidence="1">
    <location>
        <begin position="131"/>
        <end position="161"/>
    </location>
</feature>
<feature type="transmembrane region" description="Helical" evidence="1">
    <location>
        <begin position="181"/>
        <end position="199"/>
    </location>
</feature>
<evidence type="ECO:0000256" key="1">
    <source>
        <dbReference type="SAM" id="Phobius"/>
    </source>
</evidence>
<evidence type="ECO:0000313" key="2">
    <source>
        <dbReference type="EMBL" id="MBE3002310.1"/>
    </source>
</evidence>
<feature type="transmembrane region" description="Helical" evidence="1">
    <location>
        <begin position="206"/>
        <end position="225"/>
    </location>
</feature>
<feature type="transmembrane region" description="Helical" evidence="1">
    <location>
        <begin position="93"/>
        <end position="110"/>
    </location>
</feature>
<proteinExistence type="predicted"/>
<protein>
    <recommendedName>
        <fullName evidence="4">ABC-2 type transport system permease protein</fullName>
    </recommendedName>
</protein>
<keyword evidence="1" id="KW-0812">Transmembrane</keyword>
<organism evidence="2 3">
    <name type="scientific">Nocardiopsis coralli</name>
    <dbReference type="NCBI Taxonomy" id="2772213"/>
    <lineage>
        <taxon>Bacteria</taxon>
        <taxon>Bacillati</taxon>
        <taxon>Actinomycetota</taxon>
        <taxon>Actinomycetes</taxon>
        <taxon>Streptosporangiales</taxon>
        <taxon>Nocardiopsidaceae</taxon>
        <taxon>Nocardiopsis</taxon>
    </lineage>
</organism>
<evidence type="ECO:0008006" key="4">
    <source>
        <dbReference type="Google" id="ProtNLM"/>
    </source>
</evidence>
<sequence>MKDTAPTIAAHNPGRATVFTRAFSAELAKTASLRGWWIGAALVLALTTYFAHMGATLLVELVETLEDGAFTDLDGARVPLEQGVVETVLSSPYQSMALFFPLVVAVVVGQEYRHGQIQATVMAVPARGVLAAAKITAVCVLTLVVCTAAYLLSSTLLWFVLPEPAAGLVLGTEALLTLPRIMLYAVCMALVSGALTTVFRSTLIALFAVVGILVLTVSGLLSAFVPPVHDVLPMIAAQSFLFGHAVEGVPSAGAGLLTLLAWAVVAAVLWTATLIRRDAV</sequence>
<feature type="transmembrane region" description="Helical" evidence="1">
    <location>
        <begin position="252"/>
        <end position="275"/>
    </location>
</feature>